<name>A0ACB8R514_9AGAM</name>
<dbReference type="EMBL" id="MU276402">
    <property type="protein sequence ID" value="KAI0038835.1"/>
    <property type="molecule type" value="Genomic_DNA"/>
</dbReference>
<keyword evidence="2" id="KW-1185">Reference proteome</keyword>
<comment type="caution">
    <text evidence="1">The sequence shown here is derived from an EMBL/GenBank/DDBJ whole genome shotgun (WGS) entry which is preliminary data.</text>
</comment>
<evidence type="ECO:0000313" key="2">
    <source>
        <dbReference type="Proteomes" id="UP000814033"/>
    </source>
</evidence>
<sequence length="215" mass="23867">MHHVTRRRRQCQCQFNLKALMAAERQPVSRDAHAALGPSASLDEDQLAALAIHSPDKLNPPDDMVLLGAGPTSLVLAQRRRHRSVGGVLKFHEIVDMAHHLKDIRGAAHSAHECSGRTFQARILDAQNLCARHCLGRGAAAARRQMYSRSPGAHEYPGRLANCAATRRCSRYRTSPSRSDIAPGCTFLKCGSLLQFERWSFPKKCDIFMFSDSLI</sequence>
<organism evidence="1 2">
    <name type="scientific">Auriscalpium vulgare</name>
    <dbReference type="NCBI Taxonomy" id="40419"/>
    <lineage>
        <taxon>Eukaryota</taxon>
        <taxon>Fungi</taxon>
        <taxon>Dikarya</taxon>
        <taxon>Basidiomycota</taxon>
        <taxon>Agaricomycotina</taxon>
        <taxon>Agaricomycetes</taxon>
        <taxon>Russulales</taxon>
        <taxon>Auriscalpiaceae</taxon>
        <taxon>Auriscalpium</taxon>
    </lineage>
</organism>
<proteinExistence type="predicted"/>
<gene>
    <name evidence="1" type="ORF">FA95DRAFT_1136712</name>
</gene>
<reference evidence="1" key="2">
    <citation type="journal article" date="2022" name="New Phytol.">
        <title>Evolutionary transition to the ectomycorrhizal habit in the genomes of a hyperdiverse lineage of mushroom-forming fungi.</title>
        <authorList>
            <person name="Looney B."/>
            <person name="Miyauchi S."/>
            <person name="Morin E."/>
            <person name="Drula E."/>
            <person name="Courty P.E."/>
            <person name="Kohler A."/>
            <person name="Kuo A."/>
            <person name="LaButti K."/>
            <person name="Pangilinan J."/>
            <person name="Lipzen A."/>
            <person name="Riley R."/>
            <person name="Andreopoulos W."/>
            <person name="He G."/>
            <person name="Johnson J."/>
            <person name="Nolan M."/>
            <person name="Tritt A."/>
            <person name="Barry K.W."/>
            <person name="Grigoriev I.V."/>
            <person name="Nagy L.G."/>
            <person name="Hibbett D."/>
            <person name="Henrissat B."/>
            <person name="Matheny P.B."/>
            <person name="Labbe J."/>
            <person name="Martin F.M."/>
        </authorList>
    </citation>
    <scope>NUCLEOTIDE SEQUENCE</scope>
    <source>
        <strain evidence="1">FP105234-sp</strain>
    </source>
</reference>
<evidence type="ECO:0000313" key="1">
    <source>
        <dbReference type="EMBL" id="KAI0038835.1"/>
    </source>
</evidence>
<dbReference type="Proteomes" id="UP000814033">
    <property type="component" value="Unassembled WGS sequence"/>
</dbReference>
<accession>A0ACB8R514</accession>
<protein>
    <submittedName>
        <fullName evidence="1">Uncharacterized protein</fullName>
    </submittedName>
</protein>
<reference evidence="1" key="1">
    <citation type="submission" date="2021-02" db="EMBL/GenBank/DDBJ databases">
        <authorList>
            <consortium name="DOE Joint Genome Institute"/>
            <person name="Ahrendt S."/>
            <person name="Looney B.P."/>
            <person name="Miyauchi S."/>
            <person name="Morin E."/>
            <person name="Drula E."/>
            <person name="Courty P.E."/>
            <person name="Chicoki N."/>
            <person name="Fauchery L."/>
            <person name="Kohler A."/>
            <person name="Kuo A."/>
            <person name="Labutti K."/>
            <person name="Pangilinan J."/>
            <person name="Lipzen A."/>
            <person name="Riley R."/>
            <person name="Andreopoulos W."/>
            <person name="He G."/>
            <person name="Johnson J."/>
            <person name="Barry K.W."/>
            <person name="Grigoriev I.V."/>
            <person name="Nagy L."/>
            <person name="Hibbett D."/>
            <person name="Henrissat B."/>
            <person name="Matheny P.B."/>
            <person name="Labbe J."/>
            <person name="Martin F."/>
        </authorList>
    </citation>
    <scope>NUCLEOTIDE SEQUENCE</scope>
    <source>
        <strain evidence="1">FP105234-sp</strain>
    </source>
</reference>